<reference evidence="2 4" key="2">
    <citation type="submission" date="2018-10" db="EMBL/GenBank/DDBJ databases">
        <title>Genomic Encyclopedia of Archaeal and Bacterial Type Strains, Phase II (KMG-II): from individual species to whole genera.</title>
        <authorList>
            <person name="Goeker M."/>
        </authorList>
    </citation>
    <scope>NUCLEOTIDE SEQUENCE [LARGE SCALE GENOMIC DNA]</scope>
    <source>
        <strain evidence="2 4">DSM 21886</strain>
    </source>
</reference>
<dbReference type="Gene3D" id="1.20.120.450">
    <property type="entry name" value="dinb family like domain"/>
    <property type="match status" value="1"/>
</dbReference>
<name>A0A497UVY0_9FLAO</name>
<dbReference type="EMBL" id="PJND01000008">
    <property type="protein sequence ID" value="PKW21052.1"/>
    <property type="molecule type" value="Genomic_DNA"/>
</dbReference>
<comment type="caution">
    <text evidence="2">The sequence shown here is derived from an EMBL/GenBank/DDBJ whole genome shotgun (WGS) entry which is preliminary data.</text>
</comment>
<reference evidence="1 3" key="1">
    <citation type="submission" date="2017-12" db="EMBL/GenBank/DDBJ databases">
        <title>Genomic Encyclopedia of Type Strains, Phase III (KMG-III): the genomes of soil and plant-associated and newly described type strains.</title>
        <authorList>
            <person name="Whitman W."/>
        </authorList>
    </citation>
    <scope>NUCLEOTIDE SEQUENCE [LARGE SCALE GENOMIC DNA]</scope>
    <source>
        <strain evidence="1 3">IP-10</strain>
    </source>
</reference>
<sequence length="158" mass="18618">MSSPTKLANRFREVILNGTWIANTNFKNELDDLDWEIATAKFQNLNTIAILAQHIHYYINGVKNVFLGGHLEISDKYSFDFPDINSQQEWKNFIVKFWDDSKEFAQLIENLDKEKLNEPFVDEKYGTYLRNIDAMIEHSYYHLGQIVLIKKIIQNSRV</sequence>
<dbReference type="Proteomes" id="UP000233767">
    <property type="component" value="Unassembled WGS sequence"/>
</dbReference>
<evidence type="ECO:0000313" key="2">
    <source>
        <dbReference type="EMBL" id="RLJ30309.1"/>
    </source>
</evidence>
<dbReference type="RefSeq" id="WP_101472291.1">
    <property type="nucleotide sequence ID" value="NZ_PJND01000008.1"/>
</dbReference>
<dbReference type="Pfam" id="PF07609">
    <property type="entry name" value="DUF1572"/>
    <property type="match status" value="1"/>
</dbReference>
<dbReference type="InterPro" id="IPR011466">
    <property type="entry name" value="DUF1572"/>
</dbReference>
<evidence type="ECO:0000313" key="3">
    <source>
        <dbReference type="Proteomes" id="UP000233767"/>
    </source>
</evidence>
<protein>
    <submittedName>
        <fullName evidence="2">Uncharacterized protein DUF1572</fullName>
    </submittedName>
</protein>
<proteinExistence type="predicted"/>
<dbReference type="SUPFAM" id="SSF109854">
    <property type="entry name" value="DinB/YfiT-like putative metalloenzymes"/>
    <property type="match status" value="1"/>
</dbReference>
<organism evidence="2 4">
    <name type="scientific">Flavobacterium lindanitolerans</name>
    <dbReference type="NCBI Taxonomy" id="428988"/>
    <lineage>
        <taxon>Bacteria</taxon>
        <taxon>Pseudomonadati</taxon>
        <taxon>Bacteroidota</taxon>
        <taxon>Flavobacteriia</taxon>
        <taxon>Flavobacteriales</taxon>
        <taxon>Flavobacteriaceae</taxon>
        <taxon>Flavobacterium</taxon>
    </lineage>
</organism>
<keyword evidence="3" id="KW-1185">Reference proteome</keyword>
<evidence type="ECO:0000313" key="1">
    <source>
        <dbReference type="EMBL" id="PKW21052.1"/>
    </source>
</evidence>
<dbReference type="EMBL" id="RCCB01000011">
    <property type="protein sequence ID" value="RLJ30309.1"/>
    <property type="molecule type" value="Genomic_DNA"/>
</dbReference>
<accession>A0A497UVY0</accession>
<evidence type="ECO:0000313" key="4">
    <source>
        <dbReference type="Proteomes" id="UP000275027"/>
    </source>
</evidence>
<dbReference type="InterPro" id="IPR034660">
    <property type="entry name" value="DinB/YfiT-like"/>
</dbReference>
<gene>
    <name evidence="1" type="ORF">B0G92_2332</name>
    <name evidence="2" type="ORF">CLV50_1718</name>
</gene>
<dbReference type="Proteomes" id="UP000275027">
    <property type="component" value="Unassembled WGS sequence"/>
</dbReference>
<dbReference type="AlphaFoldDB" id="A0A497UVY0"/>